<accession>A0A7J0H5D9</accession>
<keyword evidence="2" id="KW-1185">Reference proteome</keyword>
<reference evidence="1 2" key="1">
    <citation type="submission" date="2019-07" db="EMBL/GenBank/DDBJ databases">
        <title>De Novo Assembly of kiwifruit Actinidia rufa.</title>
        <authorList>
            <person name="Sugita-Konishi S."/>
            <person name="Sato K."/>
            <person name="Mori E."/>
            <person name="Abe Y."/>
            <person name="Kisaki G."/>
            <person name="Hamano K."/>
            <person name="Suezawa K."/>
            <person name="Otani M."/>
            <person name="Fukuda T."/>
            <person name="Manabe T."/>
            <person name="Gomi K."/>
            <person name="Tabuchi M."/>
            <person name="Akimitsu K."/>
            <person name="Kataoka I."/>
        </authorList>
    </citation>
    <scope>NUCLEOTIDE SEQUENCE [LARGE SCALE GENOMIC DNA]</scope>
    <source>
        <strain evidence="2">cv. Fuchu</strain>
    </source>
</reference>
<dbReference type="AlphaFoldDB" id="A0A7J0H5D9"/>
<dbReference type="EMBL" id="BJWL01000026">
    <property type="protein sequence ID" value="GFZ18228.1"/>
    <property type="molecule type" value="Genomic_DNA"/>
</dbReference>
<dbReference type="OrthoDB" id="78296at2759"/>
<gene>
    <name evidence="1" type="ORF">Acr_26g0014970</name>
</gene>
<dbReference type="Proteomes" id="UP000585474">
    <property type="component" value="Unassembled WGS sequence"/>
</dbReference>
<evidence type="ECO:0000313" key="2">
    <source>
        <dbReference type="Proteomes" id="UP000585474"/>
    </source>
</evidence>
<protein>
    <submittedName>
        <fullName evidence="1">Uncharacterized protein</fullName>
    </submittedName>
</protein>
<proteinExistence type="predicted"/>
<name>A0A7J0H5D9_9ERIC</name>
<sequence>MEGGDLEAKAPLLGAAAEGQRLSSSGRLRRYSRRNSVNSLRRDFVTRLPDKVRAGIDLESASHIDFSKTTGLTRGMNSIRLRLDCSNSLLKE</sequence>
<evidence type="ECO:0000313" key="1">
    <source>
        <dbReference type="EMBL" id="GFZ18228.1"/>
    </source>
</evidence>
<comment type="caution">
    <text evidence="1">The sequence shown here is derived from an EMBL/GenBank/DDBJ whole genome shotgun (WGS) entry which is preliminary data.</text>
</comment>
<organism evidence="1 2">
    <name type="scientific">Actinidia rufa</name>
    <dbReference type="NCBI Taxonomy" id="165716"/>
    <lineage>
        <taxon>Eukaryota</taxon>
        <taxon>Viridiplantae</taxon>
        <taxon>Streptophyta</taxon>
        <taxon>Embryophyta</taxon>
        <taxon>Tracheophyta</taxon>
        <taxon>Spermatophyta</taxon>
        <taxon>Magnoliopsida</taxon>
        <taxon>eudicotyledons</taxon>
        <taxon>Gunneridae</taxon>
        <taxon>Pentapetalae</taxon>
        <taxon>asterids</taxon>
        <taxon>Ericales</taxon>
        <taxon>Actinidiaceae</taxon>
        <taxon>Actinidia</taxon>
    </lineage>
</organism>